<dbReference type="PRINTS" id="PR00040">
    <property type="entry name" value="HTHMERR"/>
</dbReference>
<dbReference type="InterPro" id="IPR000551">
    <property type="entry name" value="MerR-type_HTH_dom"/>
</dbReference>
<dbReference type="GO" id="GO:0003677">
    <property type="term" value="F:DNA binding"/>
    <property type="evidence" value="ECO:0007669"/>
    <property type="project" value="UniProtKB-KW"/>
</dbReference>
<name>A0ABT7T0Y0_9ALTE</name>
<sequence length="122" mass="13421">MNAAEVAKRAGIGKDTLRYYEKIGLISPPPRSANGYRAYNPAVLDELRFIKLGQSVGFTLSEIKPAIPFVRDPRPGCPLLTKALVAQVERVDEKIAELEQAKITLQRWLTKLASQQVSNSGA</sequence>
<evidence type="ECO:0000256" key="3">
    <source>
        <dbReference type="ARBA" id="ARBA00023163"/>
    </source>
</evidence>
<dbReference type="SUPFAM" id="SSF46955">
    <property type="entry name" value="Putative DNA-binding domain"/>
    <property type="match status" value="1"/>
</dbReference>
<evidence type="ECO:0000313" key="5">
    <source>
        <dbReference type="EMBL" id="MDM7862104.1"/>
    </source>
</evidence>
<feature type="domain" description="HTH merR-type" evidence="4">
    <location>
        <begin position="1"/>
        <end position="69"/>
    </location>
</feature>
<evidence type="ECO:0000313" key="6">
    <source>
        <dbReference type="Proteomes" id="UP001234343"/>
    </source>
</evidence>
<dbReference type="SMART" id="SM00422">
    <property type="entry name" value="HTH_MERR"/>
    <property type="match status" value="1"/>
</dbReference>
<dbReference type="RefSeq" id="WP_289366857.1">
    <property type="nucleotide sequence ID" value="NZ_JAUCBP010000013.1"/>
</dbReference>
<dbReference type="InterPro" id="IPR015358">
    <property type="entry name" value="Tscrpt_reg_MerR_DNA-bd"/>
</dbReference>
<dbReference type="InterPro" id="IPR009061">
    <property type="entry name" value="DNA-bd_dom_put_sf"/>
</dbReference>
<dbReference type="Pfam" id="PF09278">
    <property type="entry name" value="MerR-DNA-bind"/>
    <property type="match status" value="1"/>
</dbReference>
<dbReference type="Pfam" id="PF00376">
    <property type="entry name" value="MerR"/>
    <property type="match status" value="1"/>
</dbReference>
<evidence type="ECO:0000256" key="2">
    <source>
        <dbReference type="ARBA" id="ARBA00023125"/>
    </source>
</evidence>
<dbReference type="Gene3D" id="1.10.1660.10">
    <property type="match status" value="1"/>
</dbReference>
<comment type="caution">
    <text evidence="5">The sequence shown here is derived from an EMBL/GenBank/DDBJ whole genome shotgun (WGS) entry which is preliminary data.</text>
</comment>
<evidence type="ECO:0000256" key="1">
    <source>
        <dbReference type="ARBA" id="ARBA00023015"/>
    </source>
</evidence>
<dbReference type="PANTHER" id="PTHR30204">
    <property type="entry name" value="REDOX-CYCLING DRUG-SENSING TRANSCRIPTIONAL ACTIVATOR SOXR"/>
    <property type="match status" value="1"/>
</dbReference>
<keyword evidence="2 5" id="KW-0238">DNA-binding</keyword>
<organism evidence="5 6">
    <name type="scientific">Alteromonas arenosi</name>
    <dbReference type="NCBI Taxonomy" id="3055817"/>
    <lineage>
        <taxon>Bacteria</taxon>
        <taxon>Pseudomonadati</taxon>
        <taxon>Pseudomonadota</taxon>
        <taxon>Gammaproteobacteria</taxon>
        <taxon>Alteromonadales</taxon>
        <taxon>Alteromonadaceae</taxon>
        <taxon>Alteromonas/Salinimonas group</taxon>
        <taxon>Alteromonas</taxon>
    </lineage>
</organism>
<dbReference type="PANTHER" id="PTHR30204:SF94">
    <property type="entry name" value="HEAVY METAL-DEPENDENT TRANSCRIPTIONAL REGULATOR HI_0293-RELATED"/>
    <property type="match status" value="1"/>
</dbReference>
<keyword evidence="3" id="KW-0804">Transcription</keyword>
<dbReference type="PROSITE" id="PS50937">
    <property type="entry name" value="HTH_MERR_2"/>
    <property type="match status" value="1"/>
</dbReference>
<keyword evidence="1" id="KW-0805">Transcription regulation</keyword>
<proteinExistence type="predicted"/>
<keyword evidence="6" id="KW-1185">Reference proteome</keyword>
<protein>
    <submittedName>
        <fullName evidence="5">MerR family DNA-binding transcriptional regulator</fullName>
    </submittedName>
</protein>
<dbReference type="InterPro" id="IPR047057">
    <property type="entry name" value="MerR_fam"/>
</dbReference>
<gene>
    <name evidence="5" type="ORF">QTP81_15980</name>
</gene>
<dbReference type="Proteomes" id="UP001234343">
    <property type="component" value="Unassembled WGS sequence"/>
</dbReference>
<dbReference type="EMBL" id="JAUCBP010000013">
    <property type="protein sequence ID" value="MDM7862104.1"/>
    <property type="molecule type" value="Genomic_DNA"/>
</dbReference>
<accession>A0ABT7T0Y0</accession>
<reference evidence="5 6" key="1">
    <citation type="submission" date="2023-06" db="EMBL/GenBank/DDBJ databases">
        <title>Alteromonas sp. ASW11-36 isolated from intertidal sand.</title>
        <authorList>
            <person name="Li Y."/>
        </authorList>
    </citation>
    <scope>NUCLEOTIDE SEQUENCE [LARGE SCALE GENOMIC DNA]</scope>
    <source>
        <strain evidence="5 6">ASW11-36</strain>
    </source>
</reference>
<evidence type="ECO:0000259" key="4">
    <source>
        <dbReference type="PROSITE" id="PS50937"/>
    </source>
</evidence>